<feature type="active site" description="Acyl-thioester intermediate" evidence="15">
    <location>
        <position position="131"/>
    </location>
</feature>
<comment type="pathway">
    <text evidence="3 15">Amino-acid biosynthesis; L-threonine biosynthesis; L-threonine from L-aspartate: step 2/5.</text>
</comment>
<proteinExistence type="inferred from homology"/>
<dbReference type="SMART" id="SM00859">
    <property type="entry name" value="Semialdhyde_dh"/>
    <property type="match status" value="1"/>
</dbReference>
<evidence type="ECO:0000256" key="7">
    <source>
        <dbReference type="ARBA" id="ARBA00022605"/>
    </source>
</evidence>
<reference evidence="17" key="1">
    <citation type="submission" date="2023-09" db="EMBL/GenBank/DDBJ databases">
        <title>Genomes of two closely related lineages of the louse Polyplax serrata with different host specificities.</title>
        <authorList>
            <person name="Martinu J."/>
            <person name="Tarabai H."/>
            <person name="Stefka J."/>
            <person name="Hypsa V."/>
        </authorList>
    </citation>
    <scope>NUCLEOTIDE SEQUENCE [LARGE SCALE GENOMIC DNA]</scope>
    <source>
        <strain evidence="17">98ZLc_SE</strain>
    </source>
</reference>
<dbReference type="Pfam" id="PF01118">
    <property type="entry name" value="Semialdhyde_dh"/>
    <property type="match status" value="1"/>
</dbReference>
<dbReference type="InterPro" id="IPR012080">
    <property type="entry name" value="Asp_semialdehyde_DH"/>
</dbReference>
<feature type="binding site" evidence="15">
    <location>
        <position position="319"/>
    </location>
    <ligand>
        <name>NADP(+)</name>
        <dbReference type="ChEBI" id="CHEBI:58349"/>
    </ligand>
</feature>
<evidence type="ECO:0000256" key="4">
    <source>
        <dbReference type="ARBA" id="ARBA00010584"/>
    </source>
</evidence>
<evidence type="ECO:0000256" key="1">
    <source>
        <dbReference type="ARBA" id="ARBA00005021"/>
    </source>
</evidence>
<evidence type="ECO:0000256" key="5">
    <source>
        <dbReference type="ARBA" id="ARBA00011738"/>
    </source>
</evidence>
<feature type="domain" description="Semialdehyde dehydrogenase NAD-binding" evidence="16">
    <location>
        <begin position="5"/>
        <end position="120"/>
    </location>
</feature>
<protein>
    <recommendedName>
        <fullName evidence="6 15">Aspartate-semialdehyde dehydrogenase</fullName>
        <shortName evidence="15">ASA dehydrogenase</shortName>
        <shortName evidence="15">ASADH</shortName>
        <ecNumber evidence="6 15">1.2.1.11</ecNumber>
    </recommendedName>
    <alternativeName>
        <fullName evidence="15">Aspartate-beta-semialdehyde dehydrogenase</fullName>
    </alternativeName>
</protein>
<dbReference type="NCBIfam" id="NF011456">
    <property type="entry name" value="PRK14874.1"/>
    <property type="match status" value="1"/>
</dbReference>
<dbReference type="Gene3D" id="3.40.50.720">
    <property type="entry name" value="NAD(P)-binding Rossmann-like Domain"/>
    <property type="match status" value="1"/>
</dbReference>
<keyword evidence="8 15" id="KW-0791">Threonine biosynthesis</keyword>
<evidence type="ECO:0000256" key="15">
    <source>
        <dbReference type="HAMAP-Rule" id="MF_02121"/>
    </source>
</evidence>
<comment type="similarity">
    <text evidence="4 15">Belongs to the aspartate-semialdehyde dehydrogenase family.</text>
</comment>
<accession>A0ABZ2GYY1</accession>
<keyword evidence="18" id="KW-1185">Reference proteome</keyword>
<dbReference type="Proteomes" id="UP001368618">
    <property type="component" value="Chromosome"/>
</dbReference>
<dbReference type="Pfam" id="PF02774">
    <property type="entry name" value="Semialdhyde_dhC"/>
    <property type="match status" value="1"/>
</dbReference>
<dbReference type="InterPro" id="IPR012280">
    <property type="entry name" value="Semialdhyde_DH_dimer_dom"/>
</dbReference>
<evidence type="ECO:0000256" key="13">
    <source>
        <dbReference type="ARBA" id="ARBA00023167"/>
    </source>
</evidence>
<feature type="binding site" evidence="15">
    <location>
        <begin position="12"/>
        <end position="15"/>
    </location>
    <ligand>
        <name>NADP(+)</name>
        <dbReference type="ChEBI" id="CHEBI:58349"/>
    </ligand>
</feature>
<keyword evidence="7 15" id="KW-0028">Amino-acid biosynthesis</keyword>
<dbReference type="GO" id="GO:0004073">
    <property type="term" value="F:aspartate-semialdehyde dehydrogenase activity"/>
    <property type="evidence" value="ECO:0007669"/>
    <property type="project" value="UniProtKB-EC"/>
</dbReference>
<dbReference type="SUPFAM" id="SSF51735">
    <property type="entry name" value="NAD(P)-binding Rossmann-fold domains"/>
    <property type="match status" value="1"/>
</dbReference>
<comment type="pathway">
    <text evidence="1 15">Amino-acid biosynthesis; L-methionine biosynthesis via de novo pathway; L-homoserine from L-aspartate: step 2/3.</text>
</comment>
<comment type="pathway">
    <text evidence="2 15">Amino-acid biosynthesis; L-lysine biosynthesis via DAP pathway; (S)-tetrahydrodipicolinate from L-aspartate: step 2/4.</text>
</comment>
<dbReference type="NCBIfam" id="NF004224">
    <property type="entry name" value="PRK05671.1"/>
    <property type="match status" value="1"/>
</dbReference>
<evidence type="ECO:0000256" key="2">
    <source>
        <dbReference type="ARBA" id="ARBA00005076"/>
    </source>
</evidence>
<keyword evidence="12 15" id="KW-0457">Lysine biosynthesis</keyword>
<feature type="active site" description="Proton acceptor" evidence="15">
    <location>
        <position position="245"/>
    </location>
</feature>
<evidence type="ECO:0000256" key="6">
    <source>
        <dbReference type="ARBA" id="ARBA00013120"/>
    </source>
</evidence>
<keyword evidence="9 15" id="KW-0521">NADP</keyword>
<comment type="subunit">
    <text evidence="5 15">Homodimer.</text>
</comment>
<comment type="function">
    <text evidence="15">Catalyzes the NADPH-dependent formation of L-aspartate-semialdehyde (L-ASA) by the reductive dephosphorylation of L-aspartyl-4-phosphate.</text>
</comment>
<dbReference type="InterPro" id="IPR005986">
    <property type="entry name" value="Asp_semialdehyde_DH_beta"/>
</dbReference>
<keyword evidence="13 15" id="KW-0486">Methionine biosynthesis</keyword>
<gene>
    <name evidence="15" type="primary">asd</name>
    <name evidence="17" type="ORF">RQL39_02330</name>
</gene>
<dbReference type="InterPro" id="IPR000534">
    <property type="entry name" value="Semialdehyde_DH_NAD-bd"/>
</dbReference>
<dbReference type="EC" id="1.2.1.11" evidence="6 15"/>
<evidence type="ECO:0000259" key="16">
    <source>
        <dbReference type="SMART" id="SM00859"/>
    </source>
</evidence>
<evidence type="ECO:0000256" key="11">
    <source>
        <dbReference type="ARBA" id="ARBA00023002"/>
    </source>
</evidence>
<evidence type="ECO:0000256" key="12">
    <source>
        <dbReference type="ARBA" id="ARBA00023154"/>
    </source>
</evidence>
<feature type="binding site" evidence="15">
    <location>
        <position position="238"/>
    </location>
    <ligand>
        <name>substrate</name>
    </ligand>
</feature>
<dbReference type="SUPFAM" id="SSF55347">
    <property type="entry name" value="Glyceraldehyde-3-phosphate dehydrogenase-like, C-terminal domain"/>
    <property type="match status" value="1"/>
</dbReference>
<dbReference type="PIRSF" id="PIRSF000148">
    <property type="entry name" value="ASA_dh"/>
    <property type="match status" value="1"/>
</dbReference>
<evidence type="ECO:0000313" key="18">
    <source>
        <dbReference type="Proteomes" id="UP001368618"/>
    </source>
</evidence>
<feature type="binding site" evidence="15">
    <location>
        <position position="158"/>
    </location>
    <ligand>
        <name>substrate</name>
    </ligand>
</feature>
<dbReference type="PANTHER" id="PTHR46278">
    <property type="entry name" value="DEHYDROGENASE, PUTATIVE-RELATED"/>
    <property type="match status" value="1"/>
</dbReference>
<evidence type="ECO:0000256" key="9">
    <source>
        <dbReference type="ARBA" id="ARBA00022857"/>
    </source>
</evidence>
<organism evidence="17 18">
    <name type="scientific">Candidatus Legionella polyplacis</name>
    <dbReference type="NCBI Taxonomy" id="2005262"/>
    <lineage>
        <taxon>Bacteria</taxon>
        <taxon>Pseudomonadati</taxon>
        <taxon>Pseudomonadota</taxon>
        <taxon>Gammaproteobacteria</taxon>
        <taxon>Legionellales</taxon>
        <taxon>Legionellaceae</taxon>
        <taxon>Legionella</taxon>
    </lineage>
</organism>
<dbReference type="CDD" id="cd02316">
    <property type="entry name" value="VcASADH2_like_N"/>
    <property type="match status" value="1"/>
</dbReference>
<evidence type="ECO:0000256" key="8">
    <source>
        <dbReference type="ARBA" id="ARBA00022697"/>
    </source>
</evidence>
<dbReference type="InterPro" id="IPR036291">
    <property type="entry name" value="NAD(P)-bd_dom_sf"/>
</dbReference>
<dbReference type="HAMAP" id="MF_02121">
    <property type="entry name" value="ASADH"/>
    <property type="match status" value="1"/>
</dbReference>
<feature type="binding site" evidence="15">
    <location>
        <begin position="161"/>
        <end position="162"/>
    </location>
    <ligand>
        <name>NADP(+)</name>
        <dbReference type="ChEBI" id="CHEBI:58349"/>
    </ligand>
</feature>
<dbReference type="CDD" id="cd18131">
    <property type="entry name" value="ASADH_C_bac_euk_like"/>
    <property type="match status" value="1"/>
</dbReference>
<comment type="caution">
    <text evidence="15">Lacks conserved residue(s) required for the propagation of feature annotation.</text>
</comment>
<comment type="catalytic activity">
    <reaction evidence="14 15">
        <text>L-aspartate 4-semialdehyde + phosphate + NADP(+) = 4-phospho-L-aspartate + NADPH + H(+)</text>
        <dbReference type="Rhea" id="RHEA:24284"/>
        <dbReference type="ChEBI" id="CHEBI:15378"/>
        <dbReference type="ChEBI" id="CHEBI:43474"/>
        <dbReference type="ChEBI" id="CHEBI:57535"/>
        <dbReference type="ChEBI" id="CHEBI:57783"/>
        <dbReference type="ChEBI" id="CHEBI:58349"/>
        <dbReference type="ChEBI" id="CHEBI:537519"/>
        <dbReference type="EC" id="1.2.1.11"/>
    </reaction>
</comment>
<dbReference type="Gene3D" id="3.30.360.10">
    <property type="entry name" value="Dihydrodipicolinate Reductase, domain 2"/>
    <property type="match status" value="1"/>
</dbReference>
<keyword evidence="10 15" id="KW-0220">Diaminopimelate biosynthesis</keyword>
<evidence type="ECO:0000256" key="10">
    <source>
        <dbReference type="ARBA" id="ARBA00022915"/>
    </source>
</evidence>
<dbReference type="EMBL" id="CP135137">
    <property type="protein sequence ID" value="WWR11504.1"/>
    <property type="molecule type" value="Genomic_DNA"/>
</dbReference>
<evidence type="ECO:0000313" key="17">
    <source>
        <dbReference type="EMBL" id="WWR11504.1"/>
    </source>
</evidence>
<evidence type="ECO:0000256" key="3">
    <source>
        <dbReference type="ARBA" id="ARBA00005097"/>
    </source>
</evidence>
<feature type="binding site" evidence="15">
    <location>
        <position position="100"/>
    </location>
    <ligand>
        <name>phosphate</name>
        <dbReference type="ChEBI" id="CHEBI:43474"/>
    </ligand>
</feature>
<evidence type="ECO:0000256" key="14">
    <source>
        <dbReference type="ARBA" id="ARBA00047891"/>
    </source>
</evidence>
<dbReference type="RefSeq" id="WP_338516078.1">
    <property type="nucleotide sequence ID" value="NZ_CP135137.1"/>
</dbReference>
<dbReference type="PANTHER" id="PTHR46278:SF2">
    <property type="entry name" value="ASPARTATE-SEMIALDEHYDE DEHYDROGENASE"/>
    <property type="match status" value="1"/>
</dbReference>
<keyword evidence="11 15" id="KW-0560">Oxidoreductase</keyword>
<dbReference type="NCBIfam" id="TIGR01296">
    <property type="entry name" value="asd_B"/>
    <property type="match status" value="1"/>
</dbReference>
<sequence length="340" mass="38318">MKKLNIAIVGATGIVGRMILSIIEERKFPINNIYLLAGKHSLGRKIFFKKHEFIVRNLESFDFSQVDIAFFSCGSFVSKNFVPMAVASGSIVIDNSSYYRYDEDIPLVVPEINSFCINKYISRRIISNPNCSTIGMALVLKPFLDTVGVHKVHVTTYQSVSGSGKKAINELITQVKLLLNGYPINKPIIYPYQIAFNVIPHIDDFCKNGYTLEEMKMIWETKKIIGNQDIFINPTAVRVPVLYGHSEVLNLELKHLLSADEAKRILKKSSGIKLIDGASYNKYPTPVSHVIGKDEVFVGRVRNDITNPYGLNLWIVLDNIRKGSATNMVQIAEILQRDYL</sequence>
<name>A0ABZ2GYY1_9GAMM</name>